<evidence type="ECO:0000313" key="1">
    <source>
        <dbReference type="EMBL" id="KAK0511354.1"/>
    </source>
</evidence>
<dbReference type="Proteomes" id="UP001166286">
    <property type="component" value="Unassembled WGS sequence"/>
</dbReference>
<dbReference type="PANTHER" id="PTHR38111:SF11">
    <property type="entry name" value="TRANSCRIPTION FACTOR DOMAIN-CONTAINING PROTEIN-RELATED"/>
    <property type="match status" value="1"/>
</dbReference>
<dbReference type="EMBL" id="JAFEKC020000013">
    <property type="protein sequence ID" value="KAK0511354.1"/>
    <property type="molecule type" value="Genomic_DNA"/>
</dbReference>
<sequence length="373" mass="41550">MTRLGWINGDEPLALQGRFFYSRGLQVLQKSLSSENVIYEDNILAAGYALSVYGLFESTAPSIAGWNSHISGLGNLVRQRGPARYSTPLALSILEEFRYSTMIQCIQFRKSSFLGDSDWLNIPWGSAGKDVYQRLYDRGFALGALLEDMDNTDLTNAETRTSQLSSYLQRCSKMYADFEAWYEELLQQSPSPLYWTTKSNMPADSAREPLTNDASEFQTLSPFSFPTLRLAYITATFWALKLILSSTIALTCGAILSSASASQSNSIDPALAVDLRNTTHRLLSQHGNPQRLELATNIMRSMPYSLNDSMGLLGAAKSLFPLRAALFCLRRQPGEELKWCQAVYQELETKKGLRYAREIAKLDGKYSPAGLAA</sequence>
<gene>
    <name evidence="1" type="ORF">JMJ35_005927</name>
</gene>
<name>A0AA39R0H5_9LECA</name>
<reference evidence="1" key="1">
    <citation type="submission" date="2023-03" db="EMBL/GenBank/DDBJ databases">
        <title>Complete genome of Cladonia borealis.</title>
        <authorList>
            <person name="Park H."/>
        </authorList>
    </citation>
    <scope>NUCLEOTIDE SEQUENCE</scope>
    <source>
        <strain evidence="1">ANT050790</strain>
    </source>
</reference>
<accession>A0AA39R0H5</accession>
<dbReference type="AlphaFoldDB" id="A0AA39R0H5"/>
<evidence type="ECO:0000313" key="2">
    <source>
        <dbReference type="Proteomes" id="UP001166286"/>
    </source>
</evidence>
<comment type="caution">
    <text evidence="1">The sequence shown here is derived from an EMBL/GenBank/DDBJ whole genome shotgun (WGS) entry which is preliminary data.</text>
</comment>
<proteinExistence type="predicted"/>
<organism evidence="1 2">
    <name type="scientific">Cladonia borealis</name>
    <dbReference type="NCBI Taxonomy" id="184061"/>
    <lineage>
        <taxon>Eukaryota</taxon>
        <taxon>Fungi</taxon>
        <taxon>Dikarya</taxon>
        <taxon>Ascomycota</taxon>
        <taxon>Pezizomycotina</taxon>
        <taxon>Lecanoromycetes</taxon>
        <taxon>OSLEUM clade</taxon>
        <taxon>Lecanoromycetidae</taxon>
        <taxon>Lecanorales</taxon>
        <taxon>Lecanorineae</taxon>
        <taxon>Cladoniaceae</taxon>
        <taxon>Cladonia</taxon>
    </lineage>
</organism>
<dbReference type="PANTHER" id="PTHR38111">
    <property type="entry name" value="ZN(2)-C6 FUNGAL-TYPE DOMAIN-CONTAINING PROTEIN-RELATED"/>
    <property type="match status" value="1"/>
</dbReference>
<dbReference type="InterPro" id="IPR053178">
    <property type="entry name" value="Osmoadaptation_assoc"/>
</dbReference>
<keyword evidence="2" id="KW-1185">Reference proteome</keyword>
<protein>
    <submittedName>
        <fullName evidence="1">Uncharacterized protein</fullName>
    </submittedName>
</protein>